<organism evidence="1 2">
    <name type="scientific">Trypanosoma vivax (strain Y486)</name>
    <dbReference type="NCBI Taxonomy" id="1055687"/>
    <lineage>
        <taxon>Eukaryota</taxon>
        <taxon>Discoba</taxon>
        <taxon>Euglenozoa</taxon>
        <taxon>Kinetoplastea</taxon>
        <taxon>Metakinetoplastina</taxon>
        <taxon>Trypanosomatida</taxon>
        <taxon>Trypanosomatidae</taxon>
        <taxon>Trypanosoma</taxon>
        <taxon>Duttonella</taxon>
    </lineage>
</organism>
<reference evidence="1 2" key="1">
    <citation type="journal article" date="2012" name="Proc. Natl. Acad. Sci. U.S.A.">
        <title>Antigenic diversity is generated by distinct evolutionary mechanisms in African trypanosome species.</title>
        <authorList>
            <person name="Jackson A.P."/>
            <person name="Berry A."/>
            <person name="Aslett M."/>
            <person name="Allison H.C."/>
            <person name="Burton P."/>
            <person name="Vavrova-Anderson J."/>
            <person name="Brown R."/>
            <person name="Browne H."/>
            <person name="Corton N."/>
            <person name="Hauser H."/>
            <person name="Gamble J."/>
            <person name="Gilderthorp R."/>
            <person name="Marcello L."/>
            <person name="McQuillan J."/>
            <person name="Otto T.D."/>
            <person name="Quail M.A."/>
            <person name="Sanders M.J."/>
            <person name="van Tonder A."/>
            <person name="Ginger M.L."/>
            <person name="Field M.C."/>
            <person name="Barry J.D."/>
            <person name="Hertz-Fowler C."/>
            <person name="Berriman M."/>
        </authorList>
    </citation>
    <scope>NUCLEOTIDE SEQUENCE</scope>
    <source>
        <strain evidence="1 2">Y486</strain>
    </source>
</reference>
<dbReference type="EMBL" id="CAEX01003907">
    <property type="protein sequence ID" value="CCD19676.1"/>
    <property type="molecule type" value="Genomic_DNA"/>
</dbReference>
<proteinExistence type="predicted"/>
<dbReference type="VEuPathDB" id="TriTrypDB:TvY486_0023860"/>
<gene>
    <name evidence="1" type="ORF">TvY486_0023860</name>
</gene>
<sequence length="351" mass="39669">MQMCGLCGHPKRRCTAALLHVPPPCTVHRFKHGPHDLCVSFSFICYFARVPVTQYQPCLQSTGHLAKHSFRFSHGESHTSLNVDKKGRPPWTGCPFIAVHSRVPSSDVAQEAHTRGRLSFARQRNCLRHFFSVGDSTNKLGHTFERNSILQLRLPARKRLPPRHVKWQQTSSIGVILRRFSCRSNIGLTIVCPAGEKSKHFLLDLFQNNKQNKTLLHHWRAPRNALVSCLVRLGASISTWTKHKKQRFTSLCGNDCTGISEQNQQVINYVAHQTHFILCPRCCQLSVNAIAPVHVAFPFVMLTNVTAENSRSPLSKRGAFLFLLSCRVAATVTRHERDNAPHETDKGEHLE</sequence>
<accession>F9WQ49</accession>
<protein>
    <submittedName>
        <fullName evidence="1">Uncharacterized protein</fullName>
    </submittedName>
</protein>
<dbReference type="AlphaFoldDB" id="F9WQ49"/>
<evidence type="ECO:0000313" key="1">
    <source>
        <dbReference type="EMBL" id="CCD19676.1"/>
    </source>
</evidence>
<dbReference type="Proteomes" id="UP000009027">
    <property type="component" value="Unassembled WGS sequence"/>
</dbReference>
<name>F9WQ49_TRYVY</name>
<evidence type="ECO:0000313" key="2">
    <source>
        <dbReference type="Proteomes" id="UP000009027"/>
    </source>
</evidence>
<keyword evidence="2" id="KW-1185">Reference proteome</keyword>